<comment type="caution">
    <text evidence="1">The sequence shown here is derived from an EMBL/GenBank/DDBJ whole genome shotgun (WGS) entry which is preliminary data.</text>
</comment>
<feature type="non-terminal residue" evidence="1">
    <location>
        <position position="173"/>
    </location>
</feature>
<sequence length="173" mass="20315">APYLKMYSAYLKGFPQAIATMERLNKDSKDFKKFIQAKPELGNLPFNSFLSLPIQRIPRYKLLLEALLKHTEKTHPDYINLEQCVHQISLIAEEVNEKIRDAENQQKVLEIQNKVERLPGNIINPARRFIYQGDLYKVTQRMSSIKPYYLATEDRRAHFLFNDLLLLCIEFQG</sequence>
<accession>A0ACA9S9U2</accession>
<protein>
    <submittedName>
        <fullName evidence="1">14761_t:CDS:1</fullName>
    </submittedName>
</protein>
<name>A0ACA9S9U2_9GLOM</name>
<keyword evidence="2" id="KW-1185">Reference proteome</keyword>
<feature type="non-terminal residue" evidence="1">
    <location>
        <position position="1"/>
    </location>
</feature>
<proteinExistence type="predicted"/>
<gene>
    <name evidence="1" type="ORF">RPERSI_LOCUS28114</name>
</gene>
<evidence type="ECO:0000313" key="2">
    <source>
        <dbReference type="Proteomes" id="UP000789920"/>
    </source>
</evidence>
<dbReference type="Proteomes" id="UP000789920">
    <property type="component" value="Unassembled WGS sequence"/>
</dbReference>
<reference evidence="1" key="1">
    <citation type="submission" date="2021-06" db="EMBL/GenBank/DDBJ databases">
        <authorList>
            <person name="Kallberg Y."/>
            <person name="Tangrot J."/>
            <person name="Rosling A."/>
        </authorList>
    </citation>
    <scope>NUCLEOTIDE SEQUENCE</scope>
    <source>
        <strain evidence="1">MA461A</strain>
    </source>
</reference>
<evidence type="ECO:0000313" key="1">
    <source>
        <dbReference type="EMBL" id="CAG8831359.1"/>
    </source>
</evidence>
<dbReference type="EMBL" id="CAJVQC010101246">
    <property type="protein sequence ID" value="CAG8831359.1"/>
    <property type="molecule type" value="Genomic_DNA"/>
</dbReference>
<organism evidence="1 2">
    <name type="scientific">Racocetra persica</name>
    <dbReference type="NCBI Taxonomy" id="160502"/>
    <lineage>
        <taxon>Eukaryota</taxon>
        <taxon>Fungi</taxon>
        <taxon>Fungi incertae sedis</taxon>
        <taxon>Mucoromycota</taxon>
        <taxon>Glomeromycotina</taxon>
        <taxon>Glomeromycetes</taxon>
        <taxon>Diversisporales</taxon>
        <taxon>Gigasporaceae</taxon>
        <taxon>Racocetra</taxon>
    </lineage>
</organism>